<dbReference type="STRING" id="1531966.A0A0A1T2Y9"/>
<evidence type="ECO:0000256" key="4">
    <source>
        <dbReference type="ARBA" id="ARBA00022833"/>
    </source>
</evidence>
<dbReference type="PANTHER" id="PTHR19818:SF159">
    <property type="entry name" value="C2H2-TYPE DOMAIN-CONTAINING PROTEIN"/>
    <property type="match status" value="1"/>
</dbReference>
<evidence type="ECO:0000259" key="6">
    <source>
        <dbReference type="PROSITE" id="PS50157"/>
    </source>
</evidence>
<evidence type="ECO:0000256" key="1">
    <source>
        <dbReference type="ARBA" id="ARBA00022723"/>
    </source>
</evidence>
<feature type="domain" description="C2H2-type" evidence="6">
    <location>
        <begin position="16"/>
        <end position="45"/>
    </location>
</feature>
<dbReference type="FunFam" id="3.30.160.60:FF:002343">
    <property type="entry name" value="Zinc finger protein 33A"/>
    <property type="match status" value="1"/>
</dbReference>
<dbReference type="Pfam" id="PF00096">
    <property type="entry name" value="zf-C2H2"/>
    <property type="match status" value="3"/>
</dbReference>
<dbReference type="InterPro" id="IPR013087">
    <property type="entry name" value="Znf_C2H2_type"/>
</dbReference>
<dbReference type="Gene3D" id="3.30.160.60">
    <property type="entry name" value="Classic Zinc Finger"/>
    <property type="match status" value="4"/>
</dbReference>
<dbReference type="SUPFAM" id="SSF57667">
    <property type="entry name" value="beta-beta-alpha zinc fingers"/>
    <property type="match status" value="2"/>
</dbReference>
<evidence type="ECO:0000313" key="8">
    <source>
        <dbReference type="Proteomes" id="UP000039046"/>
    </source>
</evidence>
<evidence type="ECO:0000256" key="3">
    <source>
        <dbReference type="ARBA" id="ARBA00022771"/>
    </source>
</evidence>
<dbReference type="GO" id="GO:0045944">
    <property type="term" value="P:positive regulation of transcription by RNA polymerase II"/>
    <property type="evidence" value="ECO:0007669"/>
    <property type="project" value="UniProtKB-ARBA"/>
</dbReference>
<keyword evidence="8" id="KW-1185">Reference proteome</keyword>
<dbReference type="PROSITE" id="PS50157">
    <property type="entry name" value="ZINC_FINGER_C2H2_2"/>
    <property type="match status" value="4"/>
</dbReference>
<organism evidence="7 8">
    <name type="scientific">[Torrubiella] hemipterigena</name>
    <dbReference type="NCBI Taxonomy" id="1531966"/>
    <lineage>
        <taxon>Eukaryota</taxon>
        <taxon>Fungi</taxon>
        <taxon>Dikarya</taxon>
        <taxon>Ascomycota</taxon>
        <taxon>Pezizomycotina</taxon>
        <taxon>Sordariomycetes</taxon>
        <taxon>Hypocreomycetidae</taxon>
        <taxon>Hypocreales</taxon>
        <taxon>Clavicipitaceae</taxon>
        <taxon>Clavicipitaceae incertae sedis</taxon>
        <taxon>'Torrubiella' clade</taxon>
    </lineage>
</organism>
<dbReference type="Proteomes" id="UP000039046">
    <property type="component" value="Unassembled WGS sequence"/>
</dbReference>
<proteinExistence type="predicted"/>
<keyword evidence="1" id="KW-0479">Metal-binding</keyword>
<reference evidence="7 8" key="1">
    <citation type="journal article" date="2015" name="Genome Announc.">
        <title>Draft Genome Sequence and Gene Annotation of the Entomopathogenic Fungus Verticillium hemipterigenum.</title>
        <authorList>
            <person name="Horn F."/>
            <person name="Habel A."/>
            <person name="Scharf D.H."/>
            <person name="Dworschak J."/>
            <person name="Brakhage A.A."/>
            <person name="Guthke R."/>
            <person name="Hertweck C."/>
            <person name="Linde J."/>
        </authorList>
    </citation>
    <scope>NUCLEOTIDE SEQUENCE [LARGE SCALE GENOMIC DNA]</scope>
</reference>
<feature type="domain" description="C2H2-type" evidence="6">
    <location>
        <begin position="46"/>
        <end position="75"/>
    </location>
</feature>
<dbReference type="GO" id="GO:0005634">
    <property type="term" value="C:nucleus"/>
    <property type="evidence" value="ECO:0007669"/>
    <property type="project" value="UniProtKB-ARBA"/>
</dbReference>
<dbReference type="PROSITE" id="PS00028">
    <property type="entry name" value="ZINC_FINGER_C2H2_1"/>
    <property type="match status" value="4"/>
</dbReference>
<evidence type="ECO:0000256" key="5">
    <source>
        <dbReference type="PROSITE-ProRule" id="PRU00042"/>
    </source>
</evidence>
<feature type="domain" description="C2H2-type" evidence="6">
    <location>
        <begin position="76"/>
        <end position="105"/>
    </location>
</feature>
<keyword evidence="2" id="KW-0677">Repeat</keyword>
<dbReference type="PANTHER" id="PTHR19818">
    <property type="entry name" value="ZINC FINGER PROTEIN ZIC AND GLI"/>
    <property type="match status" value="1"/>
</dbReference>
<dbReference type="GO" id="GO:0000978">
    <property type="term" value="F:RNA polymerase II cis-regulatory region sequence-specific DNA binding"/>
    <property type="evidence" value="ECO:0007669"/>
    <property type="project" value="UniProtKB-ARBA"/>
</dbReference>
<evidence type="ECO:0000256" key="2">
    <source>
        <dbReference type="ARBA" id="ARBA00022737"/>
    </source>
</evidence>
<dbReference type="GO" id="GO:0000981">
    <property type="term" value="F:DNA-binding transcription factor activity, RNA polymerase II-specific"/>
    <property type="evidence" value="ECO:0007669"/>
    <property type="project" value="TreeGrafter"/>
</dbReference>
<dbReference type="EMBL" id="CDHN01000004">
    <property type="protein sequence ID" value="CEJ91566.1"/>
    <property type="molecule type" value="Genomic_DNA"/>
</dbReference>
<gene>
    <name evidence="7" type="ORF">VHEMI07268</name>
</gene>
<feature type="domain" description="C2H2-type" evidence="6">
    <location>
        <begin position="106"/>
        <end position="132"/>
    </location>
</feature>
<dbReference type="GO" id="GO:0008270">
    <property type="term" value="F:zinc ion binding"/>
    <property type="evidence" value="ECO:0007669"/>
    <property type="project" value="UniProtKB-KW"/>
</dbReference>
<accession>A0A0A1T2Y9</accession>
<dbReference type="HOGENOM" id="CLU_038712_1_0_1"/>
<keyword evidence="4" id="KW-0862">Zinc</keyword>
<dbReference type="FunFam" id="3.30.160.60:FF:000072">
    <property type="entry name" value="zinc finger protein 143 isoform X1"/>
    <property type="match status" value="1"/>
</dbReference>
<dbReference type="AlphaFoldDB" id="A0A0A1T2Y9"/>
<dbReference type="OrthoDB" id="3437960at2759"/>
<protein>
    <submittedName>
        <fullName evidence="7">Putative Whole genome shotgun sequence assembly, scaffold_182, strain Mel28</fullName>
    </submittedName>
</protein>
<sequence>MELLELVDYESSSRPFQCDWDNCSKSFNRKSDLQRHYRIHTNERPYACTIPGCGKSFIQRSALTVHIRTHTGEKPHQCQHLGCGKRFSDSSSLARHRRIHTGKRPYKCGHEGCLKSFCRKTTMVKHQRRSHARGIHGMDMLDDCTSESEMGDNPATPGQTPLGWAVGIVPSQAGHSMTRANSFADFGGYNMQFGHRHSLSSDASNFSSPMVVQRSLGHSPFYVIDQENPAIATMNPNMQPYSVPRQTSERPAAIDLTYANSGIATPSNSSPAFSPPANTGSPLLSEGFYTTQGAQNATYALQNAADANSVAQYPSPDADNGSWYNYQAPVDVSIVPSYGFDIYTQPKLDFEDPSMQLPSSRLEAL</sequence>
<dbReference type="SMART" id="SM00355">
    <property type="entry name" value="ZnF_C2H2"/>
    <property type="match status" value="4"/>
</dbReference>
<evidence type="ECO:0000313" key="7">
    <source>
        <dbReference type="EMBL" id="CEJ91566.1"/>
    </source>
</evidence>
<dbReference type="FunFam" id="3.30.160.60:FF:000125">
    <property type="entry name" value="Putative zinc finger protein 143"/>
    <property type="match status" value="1"/>
</dbReference>
<keyword evidence="3 5" id="KW-0863">Zinc-finger</keyword>
<dbReference type="InterPro" id="IPR036236">
    <property type="entry name" value="Znf_C2H2_sf"/>
</dbReference>
<dbReference type="InterPro" id="IPR050329">
    <property type="entry name" value="GLI_C2H2-zinc-finger"/>
</dbReference>
<name>A0A0A1T2Y9_9HYPO</name>